<sequence length="43" mass="4537">MKRLTLIVMGTGLLNLALAGLSRGEPVMVDPAKPPSARAHTPR</sequence>
<dbReference type="EMBL" id="LAZR01039234">
    <property type="protein sequence ID" value="KKL17504.1"/>
    <property type="molecule type" value="Genomic_DNA"/>
</dbReference>
<dbReference type="AlphaFoldDB" id="A0A0F9B6E9"/>
<organism evidence="1">
    <name type="scientific">marine sediment metagenome</name>
    <dbReference type="NCBI Taxonomy" id="412755"/>
    <lineage>
        <taxon>unclassified sequences</taxon>
        <taxon>metagenomes</taxon>
        <taxon>ecological metagenomes</taxon>
    </lineage>
</organism>
<comment type="caution">
    <text evidence="1">The sequence shown here is derived from an EMBL/GenBank/DDBJ whole genome shotgun (WGS) entry which is preliminary data.</text>
</comment>
<gene>
    <name evidence="1" type="ORF">LCGC14_2484890</name>
</gene>
<protein>
    <submittedName>
        <fullName evidence="1">Uncharacterized protein</fullName>
    </submittedName>
</protein>
<feature type="non-terminal residue" evidence="1">
    <location>
        <position position="43"/>
    </location>
</feature>
<accession>A0A0F9B6E9</accession>
<evidence type="ECO:0000313" key="1">
    <source>
        <dbReference type="EMBL" id="KKL17504.1"/>
    </source>
</evidence>
<reference evidence="1" key="1">
    <citation type="journal article" date="2015" name="Nature">
        <title>Complex archaea that bridge the gap between prokaryotes and eukaryotes.</title>
        <authorList>
            <person name="Spang A."/>
            <person name="Saw J.H."/>
            <person name="Jorgensen S.L."/>
            <person name="Zaremba-Niedzwiedzka K."/>
            <person name="Martijn J."/>
            <person name="Lind A.E."/>
            <person name="van Eijk R."/>
            <person name="Schleper C."/>
            <person name="Guy L."/>
            <person name="Ettema T.J."/>
        </authorList>
    </citation>
    <scope>NUCLEOTIDE SEQUENCE</scope>
</reference>
<proteinExistence type="predicted"/>
<name>A0A0F9B6E9_9ZZZZ</name>